<dbReference type="OrthoDB" id="6590017at2759"/>
<sequence length="88" mass="10293">MIIKNGLPTTNNAVEGWHRGFTSVIGASHLNIWKFIDGIKKVQNIEELKREQYNTGEQPQKKKYKDCNLRIHAIVTNYNTYENKNFIK</sequence>
<protein>
    <submittedName>
        <fullName evidence="1">Uncharacterized protein</fullName>
    </submittedName>
</protein>
<dbReference type="EMBL" id="VUJU01012763">
    <property type="protein sequence ID" value="KAF0706830.1"/>
    <property type="molecule type" value="Genomic_DNA"/>
</dbReference>
<organism evidence="1 2">
    <name type="scientific">Aphis craccivora</name>
    <name type="common">Cowpea aphid</name>
    <dbReference type="NCBI Taxonomy" id="307492"/>
    <lineage>
        <taxon>Eukaryota</taxon>
        <taxon>Metazoa</taxon>
        <taxon>Ecdysozoa</taxon>
        <taxon>Arthropoda</taxon>
        <taxon>Hexapoda</taxon>
        <taxon>Insecta</taxon>
        <taxon>Pterygota</taxon>
        <taxon>Neoptera</taxon>
        <taxon>Paraneoptera</taxon>
        <taxon>Hemiptera</taxon>
        <taxon>Sternorrhyncha</taxon>
        <taxon>Aphidomorpha</taxon>
        <taxon>Aphidoidea</taxon>
        <taxon>Aphididae</taxon>
        <taxon>Aphidini</taxon>
        <taxon>Aphis</taxon>
        <taxon>Aphis</taxon>
    </lineage>
</organism>
<accession>A0A6G0VRC5</accession>
<name>A0A6G0VRC5_APHCR</name>
<dbReference type="Proteomes" id="UP000478052">
    <property type="component" value="Unassembled WGS sequence"/>
</dbReference>
<dbReference type="AlphaFoldDB" id="A0A6G0VRC5"/>
<evidence type="ECO:0000313" key="1">
    <source>
        <dbReference type="EMBL" id="KAF0706830.1"/>
    </source>
</evidence>
<gene>
    <name evidence="1" type="ORF">FWK35_00025741</name>
</gene>
<evidence type="ECO:0000313" key="2">
    <source>
        <dbReference type="Proteomes" id="UP000478052"/>
    </source>
</evidence>
<reference evidence="1 2" key="1">
    <citation type="submission" date="2019-08" db="EMBL/GenBank/DDBJ databases">
        <title>Whole genome of Aphis craccivora.</title>
        <authorList>
            <person name="Voronova N.V."/>
            <person name="Shulinski R.S."/>
            <person name="Bandarenka Y.V."/>
            <person name="Zhorov D.G."/>
            <person name="Warner D."/>
        </authorList>
    </citation>
    <scope>NUCLEOTIDE SEQUENCE [LARGE SCALE GENOMIC DNA]</scope>
    <source>
        <strain evidence="1">180601</strain>
        <tissue evidence="1">Whole Body</tissue>
    </source>
</reference>
<proteinExistence type="predicted"/>
<comment type="caution">
    <text evidence="1">The sequence shown here is derived from an EMBL/GenBank/DDBJ whole genome shotgun (WGS) entry which is preliminary data.</text>
</comment>
<keyword evidence="2" id="KW-1185">Reference proteome</keyword>